<reference evidence="9 10" key="1">
    <citation type="submission" date="2023-12" db="EMBL/GenBank/DDBJ databases">
        <title>A high-quality genome assembly for Dillenia turbinata (Dilleniales).</title>
        <authorList>
            <person name="Chanderbali A."/>
        </authorList>
    </citation>
    <scope>NUCLEOTIDE SEQUENCE [LARGE SCALE GENOMIC DNA]</scope>
    <source>
        <strain evidence="9">LSX21</strain>
        <tissue evidence="9">Leaf</tissue>
    </source>
</reference>
<dbReference type="PANTHER" id="PTHR23163">
    <property type="entry name" value="RING FINGER PROTEIN-RELATED"/>
    <property type="match status" value="1"/>
</dbReference>
<keyword evidence="6" id="KW-0156">Chromatin regulator</keyword>
<evidence type="ECO:0000256" key="1">
    <source>
        <dbReference type="ARBA" id="ARBA00004123"/>
    </source>
</evidence>
<feature type="region of interest" description="Disordered" evidence="8">
    <location>
        <begin position="143"/>
        <end position="162"/>
    </location>
</feature>
<feature type="coiled-coil region" evidence="7">
    <location>
        <begin position="409"/>
        <end position="443"/>
    </location>
</feature>
<dbReference type="Proteomes" id="UP001370490">
    <property type="component" value="Unassembled WGS sequence"/>
</dbReference>
<proteinExistence type="inferred from homology"/>
<keyword evidence="6" id="KW-0808">Transferase</keyword>
<evidence type="ECO:0000256" key="3">
    <source>
        <dbReference type="ARBA" id="ARBA00022771"/>
    </source>
</evidence>
<dbReference type="PANTHER" id="PTHR23163:SF0">
    <property type="entry name" value="E3 UBIQUITIN-PROTEIN LIGASE BRE1"/>
    <property type="match status" value="1"/>
</dbReference>
<evidence type="ECO:0000313" key="10">
    <source>
        <dbReference type="Proteomes" id="UP001370490"/>
    </source>
</evidence>
<accession>A0AAN8V2R9</accession>
<keyword evidence="10" id="KW-1185">Reference proteome</keyword>
<gene>
    <name evidence="9" type="ORF">RJ641_016257</name>
</gene>
<dbReference type="AlphaFoldDB" id="A0AAN8V2R9"/>
<evidence type="ECO:0000256" key="2">
    <source>
        <dbReference type="ARBA" id="ARBA00022723"/>
    </source>
</evidence>
<name>A0AAN8V2R9_9MAGN</name>
<keyword evidence="4 6" id="KW-0862">Zinc</keyword>
<dbReference type="EC" id="2.3.2.27" evidence="6"/>
<comment type="caution">
    <text evidence="9">The sequence shown here is derived from an EMBL/GenBank/DDBJ whole genome shotgun (WGS) entry which is preliminary data.</text>
</comment>
<comment type="pathway">
    <text evidence="6">Protein modification; protein ubiquitination.</text>
</comment>
<comment type="subcellular location">
    <subcellularLocation>
        <location evidence="1 6">Nucleus</location>
    </subcellularLocation>
</comment>
<evidence type="ECO:0000256" key="7">
    <source>
        <dbReference type="SAM" id="Coils"/>
    </source>
</evidence>
<dbReference type="GO" id="GO:0008270">
    <property type="term" value="F:zinc ion binding"/>
    <property type="evidence" value="ECO:0007669"/>
    <property type="project" value="UniProtKB-KW"/>
</dbReference>
<dbReference type="GO" id="GO:0061630">
    <property type="term" value="F:ubiquitin protein ligase activity"/>
    <property type="evidence" value="ECO:0007669"/>
    <property type="project" value="UniProtKB-EC"/>
</dbReference>
<keyword evidence="3 6" id="KW-0863">Zinc-finger</keyword>
<dbReference type="GO" id="GO:0005634">
    <property type="term" value="C:nucleus"/>
    <property type="evidence" value="ECO:0007669"/>
    <property type="project" value="UniProtKB-SubCell"/>
</dbReference>
<protein>
    <recommendedName>
        <fullName evidence="6">E3 ubiquitin protein ligase</fullName>
        <ecNumber evidence="6">2.3.2.27</ecNumber>
    </recommendedName>
</protein>
<dbReference type="GO" id="GO:0033503">
    <property type="term" value="C:HULC complex"/>
    <property type="evidence" value="ECO:0007669"/>
    <property type="project" value="TreeGrafter"/>
</dbReference>
<keyword evidence="6 7" id="KW-0175">Coiled coil</keyword>
<evidence type="ECO:0000256" key="8">
    <source>
        <dbReference type="SAM" id="MobiDB-lite"/>
    </source>
</evidence>
<dbReference type="GO" id="GO:0016567">
    <property type="term" value="P:protein ubiquitination"/>
    <property type="evidence" value="ECO:0007669"/>
    <property type="project" value="UniProtKB-UniRule"/>
</dbReference>
<dbReference type="EMBL" id="JBAMMX010000021">
    <property type="protein sequence ID" value="KAK6920353.1"/>
    <property type="molecule type" value="Genomic_DNA"/>
</dbReference>
<comment type="catalytic activity">
    <reaction evidence="6">
        <text>S-ubiquitinyl-[E2 ubiquitin-conjugating enzyme]-L-cysteine + [acceptor protein]-L-lysine = [E2 ubiquitin-conjugating enzyme]-L-cysteine + N(6)-ubiquitinyl-[acceptor protein]-L-lysine.</text>
        <dbReference type="EC" id="2.3.2.27"/>
    </reaction>
</comment>
<keyword evidence="5 6" id="KW-0539">Nucleus</keyword>
<sequence length="571" mass="64563">MGSTGEPDRKRRHFSSISPTAAAADAKKQPFCPSSEDKKIDTAVLQFQNQKLVQKLEAQKVESHALENKVSQLKEKQRPYDTTLTVVKNHWKELVGDFESSSINMRNSASSGRDAESLMAVDGGSSSTFDDAFTSRLAETGATESCSLRSRQPEEDAQTESEKIKNTLSRIVTVLDSLCSLRDQVCAVVLRAVPEDDLCRQKTSNLESEVINLRPQFSNLRLKYKELAKELQDHRDADAKNKAELKTLRGEFESTIVELVESNQKLAALKSERDAAKNAAFPVLGLGNKQVTGDRTRDTQKDLQDMESALKELLDQSSSRLLELRRLHEERIETLQKLSTLQNSLKNVNNICSSQAYLLVMDQLAKSRSQVIQYQAIYEKLQVEKENLAWREREMNMKSDLLDVFRRSSAVAESRITELELEIKKHIDERNLIEAKLEDASREPSMKISIFSPISMFIKYWESDFFVVDDDFGGDLVLLERKDIIVKFKSLVSSFPEDMGGMQSQLSKYKEAAADIHSLRADMQSFTSILDRKTKELETLLARSAEKVAELQKLQAVVWSVSENLNSGFNI</sequence>
<feature type="coiled-coil region" evidence="7">
    <location>
        <begin position="49"/>
        <end position="76"/>
    </location>
</feature>
<keyword evidence="2 6" id="KW-0479">Metal-binding</keyword>
<feature type="region of interest" description="Disordered" evidence="8">
    <location>
        <begin position="1"/>
        <end position="35"/>
    </location>
</feature>
<evidence type="ECO:0000256" key="4">
    <source>
        <dbReference type="ARBA" id="ARBA00022833"/>
    </source>
</evidence>
<dbReference type="GO" id="GO:0006325">
    <property type="term" value="P:chromatin organization"/>
    <property type="evidence" value="ECO:0007669"/>
    <property type="project" value="UniProtKB-KW"/>
</dbReference>
<evidence type="ECO:0000313" key="9">
    <source>
        <dbReference type="EMBL" id="KAK6920353.1"/>
    </source>
</evidence>
<evidence type="ECO:0000256" key="6">
    <source>
        <dbReference type="RuleBase" id="RU365038"/>
    </source>
</evidence>
<feature type="coiled-coil region" evidence="7">
    <location>
        <begin position="217"/>
        <end position="316"/>
    </location>
</feature>
<evidence type="ECO:0000256" key="5">
    <source>
        <dbReference type="ARBA" id="ARBA00023242"/>
    </source>
</evidence>
<comment type="similarity">
    <text evidence="6">Belongs to the BRE1 family.</text>
</comment>
<dbReference type="InterPro" id="IPR013956">
    <property type="entry name" value="E3_ubiquit_lig_Bre1"/>
</dbReference>
<keyword evidence="6" id="KW-0833">Ubl conjugation pathway</keyword>
<organism evidence="9 10">
    <name type="scientific">Dillenia turbinata</name>
    <dbReference type="NCBI Taxonomy" id="194707"/>
    <lineage>
        <taxon>Eukaryota</taxon>
        <taxon>Viridiplantae</taxon>
        <taxon>Streptophyta</taxon>
        <taxon>Embryophyta</taxon>
        <taxon>Tracheophyta</taxon>
        <taxon>Spermatophyta</taxon>
        <taxon>Magnoliopsida</taxon>
        <taxon>eudicotyledons</taxon>
        <taxon>Gunneridae</taxon>
        <taxon>Pentapetalae</taxon>
        <taxon>Dilleniales</taxon>
        <taxon>Dilleniaceae</taxon>
        <taxon>Dillenia</taxon>
    </lineage>
</organism>